<dbReference type="PANTHER" id="PTHR47529:SF1">
    <property type="entry name" value="PERIPLASMIC CHAPERONE PPID"/>
    <property type="match status" value="1"/>
</dbReference>
<evidence type="ECO:0000313" key="14">
    <source>
        <dbReference type="EMBL" id="KGO06463.1"/>
    </source>
</evidence>
<dbReference type="Proteomes" id="UP000030140">
    <property type="component" value="Unassembled WGS sequence"/>
</dbReference>
<comment type="subcellular location">
    <subcellularLocation>
        <location evidence="1">Cell inner membrane</location>
        <topology evidence="1">Single-pass type II membrane protein</topology>
        <orientation evidence="1">Periplasmic side</orientation>
    </subcellularLocation>
</comment>
<keyword evidence="6 12" id="KW-0472">Membrane</keyword>
<evidence type="ECO:0000256" key="9">
    <source>
        <dbReference type="ARBA" id="ARBA00040743"/>
    </source>
</evidence>
<dbReference type="SUPFAM" id="SSF109998">
    <property type="entry name" value="Triger factor/SurA peptide-binding domain-like"/>
    <property type="match status" value="1"/>
</dbReference>
<dbReference type="OrthoDB" id="9812372at2"/>
<evidence type="ECO:0000256" key="12">
    <source>
        <dbReference type="SAM" id="Phobius"/>
    </source>
</evidence>
<evidence type="ECO:0000256" key="7">
    <source>
        <dbReference type="ARBA" id="ARBA00023186"/>
    </source>
</evidence>
<evidence type="ECO:0000256" key="3">
    <source>
        <dbReference type="ARBA" id="ARBA00022519"/>
    </source>
</evidence>
<evidence type="ECO:0000256" key="4">
    <source>
        <dbReference type="ARBA" id="ARBA00022692"/>
    </source>
</evidence>
<evidence type="ECO:0000256" key="5">
    <source>
        <dbReference type="ARBA" id="ARBA00022989"/>
    </source>
</evidence>
<evidence type="ECO:0000256" key="8">
    <source>
        <dbReference type="ARBA" id="ARBA00038408"/>
    </source>
</evidence>
<keyword evidence="4 12" id="KW-0812">Transmembrane</keyword>
<feature type="transmembrane region" description="Helical" evidence="12">
    <location>
        <begin position="12"/>
        <end position="31"/>
    </location>
</feature>
<dbReference type="PROSITE" id="PS50198">
    <property type="entry name" value="PPIC_PPIASE_2"/>
    <property type="match status" value="1"/>
</dbReference>
<dbReference type="InterPro" id="IPR000297">
    <property type="entry name" value="PPIase_PpiC"/>
</dbReference>
<gene>
    <name evidence="14" type="ORF">NV36_06175</name>
</gene>
<evidence type="ECO:0000256" key="6">
    <source>
        <dbReference type="ARBA" id="ARBA00023136"/>
    </source>
</evidence>
<keyword evidence="5 12" id="KW-1133">Transmembrane helix</keyword>
<dbReference type="RefSeq" id="WP_035325505.1">
    <property type="nucleotide sequence ID" value="NZ_CP015125.1"/>
</dbReference>
<dbReference type="GO" id="GO:0005886">
    <property type="term" value="C:plasma membrane"/>
    <property type="evidence" value="ECO:0007669"/>
    <property type="project" value="UniProtKB-SubCell"/>
</dbReference>
<dbReference type="SUPFAM" id="SSF54534">
    <property type="entry name" value="FKBP-like"/>
    <property type="match status" value="1"/>
</dbReference>
<comment type="caution">
    <text evidence="14">The sequence shown here is derived from an EMBL/GenBank/DDBJ whole genome shotgun (WGS) entry which is preliminary data.</text>
</comment>
<dbReference type="InterPro" id="IPR027304">
    <property type="entry name" value="Trigger_fact/SurA_dom_sf"/>
</dbReference>
<reference evidence="14 15" key="1">
    <citation type="submission" date="2014-10" db="EMBL/GenBank/DDBJ databases">
        <title>Draft genome sequence of the proteorhodopsin-containing marine bacterium Dokdonia donghaensis.</title>
        <authorList>
            <person name="Gomez-Consarnau L."/>
            <person name="Gonzalez J.M."/>
            <person name="Riedel T."/>
            <person name="Jaenicke S."/>
            <person name="Wagner-Doebler I."/>
            <person name="Fuhrman J.A."/>
        </authorList>
    </citation>
    <scope>NUCLEOTIDE SEQUENCE [LARGE SCALE GENOMIC DNA]</scope>
    <source>
        <strain evidence="14 15">DSW-1</strain>
    </source>
</reference>
<dbReference type="InterPro" id="IPR052029">
    <property type="entry name" value="PpiD_chaperone"/>
</dbReference>
<dbReference type="KEGG" id="ddo:I597_0096"/>
<keyword evidence="15" id="KW-1185">Reference proteome</keyword>
<dbReference type="Pfam" id="PF13616">
    <property type="entry name" value="Rotamase_3"/>
    <property type="match status" value="1"/>
</dbReference>
<dbReference type="AlphaFoldDB" id="A0A0A2GVB9"/>
<accession>A0A0A2GVB9</accession>
<dbReference type="PATRIC" id="fig|1300343.5.peg.96"/>
<dbReference type="GO" id="GO:0003755">
    <property type="term" value="F:peptidyl-prolyl cis-trans isomerase activity"/>
    <property type="evidence" value="ECO:0007669"/>
    <property type="project" value="UniProtKB-KW"/>
</dbReference>
<organism evidence="14 15">
    <name type="scientific">Dokdonia donghaensis DSW-1</name>
    <dbReference type="NCBI Taxonomy" id="1300343"/>
    <lineage>
        <taxon>Bacteria</taxon>
        <taxon>Pseudomonadati</taxon>
        <taxon>Bacteroidota</taxon>
        <taxon>Flavobacteriia</taxon>
        <taxon>Flavobacteriales</taxon>
        <taxon>Flavobacteriaceae</taxon>
        <taxon>Dokdonia</taxon>
    </lineage>
</organism>
<keyword evidence="7" id="KW-0143">Chaperone</keyword>
<evidence type="ECO:0000313" key="15">
    <source>
        <dbReference type="Proteomes" id="UP000030140"/>
    </source>
</evidence>
<dbReference type="EMBL" id="JSAQ01000001">
    <property type="protein sequence ID" value="KGO06463.1"/>
    <property type="molecule type" value="Genomic_DNA"/>
</dbReference>
<dbReference type="InterPro" id="IPR046357">
    <property type="entry name" value="PPIase_dom_sf"/>
</dbReference>
<keyword evidence="11" id="KW-0697">Rotamase</keyword>
<dbReference type="PANTHER" id="PTHR47529">
    <property type="entry name" value="PEPTIDYL-PROLYL CIS-TRANS ISOMERASE D"/>
    <property type="match status" value="1"/>
</dbReference>
<comment type="similarity">
    <text evidence="8">Belongs to the PpiD chaperone family.</text>
</comment>
<evidence type="ECO:0000256" key="10">
    <source>
        <dbReference type="ARBA" id="ARBA00042775"/>
    </source>
</evidence>
<proteinExistence type="inferred from homology"/>
<dbReference type="Pfam" id="PF13623">
    <property type="entry name" value="SurA_N_2"/>
    <property type="match status" value="1"/>
</dbReference>
<evidence type="ECO:0000259" key="13">
    <source>
        <dbReference type="PROSITE" id="PS50198"/>
    </source>
</evidence>
<sequence>MAILNKIRSKSIFLIIIIALALFAFIFSSILDSGGFNADKQNRVASINGVNLDREDFATKVEAQTRRAGANSSTTKAVNAVWEQEVNRVLLEEQYEELGIQVGKDRTQELLKQALQNDVRFQDGDGFFSEAKMQEFIATLKDSQNPGDYQSWLVFEESLRNQEKQEIYYNLVRAGVGATLKDGEVAYKLDNNTVDIQYVQMLYTSVPDEEAPVSKDEIQDYVNEHKDEFQTEETRSIRFVKFVEEASLEDENALKAELSKLRNEYTARNGATGVTETFAGFDKTEEIEEFLIDNSDVPFVDRWFFKKDLPSTNADTLFALGKGGVYGPYKDGRYMNLSRVVDVRKMPDSVKTSHILIDFQGAVTNTARGPIPSSATRSKEDAKKLADSLLSVLKRNKNKFEDLAKEFSSDKSNSDNGGDLDYQNPNLFAAGYRDFIVDNRAGTIGVAETDFGYHVINIVDQKNVQDVIKVATVVKEIVPSDKTISNIYNTTQKFELAAAEGDFQTVATENGYAVRPVQRIRAMDETLPGEGAQRTVVQWAFEEDTNVGDIKRFATNDGYIVAQVTRRTPAGTERVEDVSLQVTPIIRNMKKAEIIKNKISGSTLSEIAQSQGTTVKTAGAVSMNAPTIAGAGNEPKVVGAAFGLKEGEVSSPIEGSRGVYVIEVVKVSEAPGLENYAAFAGQQAQKSRAAVSTKVLNALKEAADIEDNRATFY</sequence>
<dbReference type="Pfam" id="PF13145">
    <property type="entry name" value="Rotamase_2"/>
    <property type="match status" value="1"/>
</dbReference>
<protein>
    <recommendedName>
        <fullName evidence="9">Periplasmic chaperone PpiD</fullName>
    </recommendedName>
    <alternativeName>
        <fullName evidence="10">Periplasmic folding chaperone</fullName>
    </alternativeName>
</protein>
<keyword evidence="11 14" id="KW-0413">Isomerase</keyword>
<evidence type="ECO:0000256" key="2">
    <source>
        <dbReference type="ARBA" id="ARBA00022475"/>
    </source>
</evidence>
<keyword evidence="2" id="KW-1003">Cell membrane</keyword>
<keyword evidence="3" id="KW-0997">Cell inner membrane</keyword>
<name>A0A0A2GVB9_9FLAO</name>
<evidence type="ECO:0000256" key="1">
    <source>
        <dbReference type="ARBA" id="ARBA00004382"/>
    </source>
</evidence>
<evidence type="ECO:0000256" key="11">
    <source>
        <dbReference type="PROSITE-ProRule" id="PRU00278"/>
    </source>
</evidence>
<dbReference type="Gene3D" id="3.10.50.40">
    <property type="match status" value="2"/>
</dbReference>
<feature type="domain" description="PpiC" evidence="13">
    <location>
        <begin position="347"/>
        <end position="460"/>
    </location>
</feature>